<name>A0A4Z1SYN5_GIAMU</name>
<keyword evidence="5" id="KW-1185">Reference proteome</keyword>
<evidence type="ECO:0000256" key="2">
    <source>
        <dbReference type="SAM" id="Phobius"/>
    </source>
</evidence>
<gene>
    <name evidence="4" type="ORF">GMRT_10870</name>
</gene>
<dbReference type="AlphaFoldDB" id="A0A4Z1SYN5"/>
<feature type="region of interest" description="Disordered" evidence="1">
    <location>
        <begin position="232"/>
        <end position="264"/>
    </location>
</feature>
<dbReference type="InterPro" id="IPR008962">
    <property type="entry name" value="PapD-like_sf"/>
</dbReference>
<feature type="signal peptide" evidence="3">
    <location>
        <begin position="1"/>
        <end position="17"/>
    </location>
</feature>
<dbReference type="VEuPathDB" id="GiardiaDB:GMRT_10870"/>
<sequence>MLTIKPLILVLSPGSSGLLTLFNDGDRPLCFKVYSRDRHILQFEPKLGLINAHSSTRVTVHNDRVETEARLQILGTPVPDAMSTTLKEEEINTLINCAKSTRIDLFNKKLTVRSLVPHASGTQVDSDLSAFEEATHPRVTDSLTFYDSEIVSSLDIRRNSSQISGGSSFPTTAQLSDDTLRILPQELSLLVANAAREQIEPLVKSLQELTSSVNKNISSVASDLHALLDQASREREKEKEKESDDFRSLSEHARVQDSTQPVSEPVLATSPASVSVAYAPHRSQNRLILWIIIVILLFLFLAVRKVLLRRFGHETA</sequence>
<evidence type="ECO:0000256" key="3">
    <source>
        <dbReference type="SAM" id="SignalP"/>
    </source>
</evidence>
<feature type="transmembrane region" description="Helical" evidence="2">
    <location>
        <begin position="287"/>
        <end position="307"/>
    </location>
</feature>
<evidence type="ECO:0008006" key="6">
    <source>
        <dbReference type="Google" id="ProtNLM"/>
    </source>
</evidence>
<evidence type="ECO:0000313" key="4">
    <source>
        <dbReference type="EMBL" id="TNJ28608.1"/>
    </source>
</evidence>
<evidence type="ECO:0000313" key="5">
    <source>
        <dbReference type="Proteomes" id="UP000315496"/>
    </source>
</evidence>
<evidence type="ECO:0000256" key="1">
    <source>
        <dbReference type="SAM" id="MobiDB-lite"/>
    </source>
</evidence>
<feature type="compositionally biased region" description="Basic and acidic residues" evidence="1">
    <location>
        <begin position="232"/>
        <end position="255"/>
    </location>
</feature>
<organism evidence="4 5">
    <name type="scientific">Giardia muris</name>
    <dbReference type="NCBI Taxonomy" id="5742"/>
    <lineage>
        <taxon>Eukaryota</taxon>
        <taxon>Metamonada</taxon>
        <taxon>Diplomonadida</taxon>
        <taxon>Hexamitidae</taxon>
        <taxon>Giardiinae</taxon>
        <taxon>Giardia</taxon>
    </lineage>
</organism>
<feature type="chain" id="PRO_5021376450" description="MSP domain-containing protein" evidence="3">
    <location>
        <begin position="18"/>
        <end position="316"/>
    </location>
</feature>
<protein>
    <recommendedName>
        <fullName evidence="6">MSP domain-containing protein</fullName>
    </recommendedName>
</protein>
<dbReference type="EMBL" id="VDLU01000002">
    <property type="protein sequence ID" value="TNJ28608.1"/>
    <property type="molecule type" value="Genomic_DNA"/>
</dbReference>
<dbReference type="Proteomes" id="UP000315496">
    <property type="component" value="Chromosome 2"/>
</dbReference>
<keyword evidence="3" id="KW-0732">Signal</keyword>
<accession>A0A4Z1SYN5</accession>
<keyword evidence="2" id="KW-0812">Transmembrane</keyword>
<reference evidence="4 5" key="1">
    <citation type="submission" date="2019-05" db="EMBL/GenBank/DDBJ databases">
        <title>The compact genome of Giardia muris reveals important steps in the evolution of intestinal protozoan parasites.</title>
        <authorList>
            <person name="Xu F."/>
            <person name="Jimenez-Gonzalez A."/>
            <person name="Einarsson E."/>
            <person name="Astvaldsson A."/>
            <person name="Peirasmaki D."/>
            <person name="Eckmann L."/>
            <person name="Andersson J.O."/>
            <person name="Svard S.G."/>
            <person name="Jerlstrom-Hultqvist J."/>
        </authorList>
    </citation>
    <scope>NUCLEOTIDE SEQUENCE [LARGE SCALE GENOMIC DNA]</scope>
    <source>
        <strain evidence="4 5">Roberts-Thomson</strain>
    </source>
</reference>
<comment type="caution">
    <text evidence="4">The sequence shown here is derived from an EMBL/GenBank/DDBJ whole genome shotgun (WGS) entry which is preliminary data.</text>
</comment>
<keyword evidence="2" id="KW-1133">Transmembrane helix</keyword>
<dbReference type="SUPFAM" id="SSF49354">
    <property type="entry name" value="PapD-like"/>
    <property type="match status" value="1"/>
</dbReference>
<proteinExistence type="predicted"/>
<keyword evidence="2" id="KW-0472">Membrane</keyword>